<accession>A0A8C2Y984</accession>
<reference evidence="1" key="1">
    <citation type="submission" date="2015-11" db="EMBL/GenBank/DDBJ databases">
        <authorList>
            <consortium name="International Coturnix japonica Genome Analysis Consortium"/>
            <person name="Warren W."/>
            <person name="Burt D.W."/>
            <person name="Antin P.B."/>
            <person name="Lanford R."/>
            <person name="Gros J."/>
            <person name="Wilson R.K."/>
        </authorList>
    </citation>
    <scope>NUCLEOTIDE SEQUENCE [LARGE SCALE GENOMIC DNA]</scope>
</reference>
<protein>
    <submittedName>
        <fullName evidence="1">Uncharacterized protein</fullName>
    </submittedName>
</protein>
<reference evidence="1" key="2">
    <citation type="submission" date="2025-08" db="UniProtKB">
        <authorList>
            <consortium name="Ensembl"/>
        </authorList>
    </citation>
    <scope>IDENTIFICATION</scope>
</reference>
<proteinExistence type="predicted"/>
<organism evidence="1 2">
    <name type="scientific">Coturnix japonica</name>
    <name type="common">Japanese quail</name>
    <name type="synonym">Coturnix coturnix japonica</name>
    <dbReference type="NCBI Taxonomy" id="93934"/>
    <lineage>
        <taxon>Eukaryota</taxon>
        <taxon>Metazoa</taxon>
        <taxon>Chordata</taxon>
        <taxon>Craniata</taxon>
        <taxon>Vertebrata</taxon>
        <taxon>Euteleostomi</taxon>
        <taxon>Archelosauria</taxon>
        <taxon>Archosauria</taxon>
        <taxon>Dinosauria</taxon>
        <taxon>Saurischia</taxon>
        <taxon>Theropoda</taxon>
        <taxon>Coelurosauria</taxon>
        <taxon>Aves</taxon>
        <taxon>Neognathae</taxon>
        <taxon>Galloanserae</taxon>
        <taxon>Galliformes</taxon>
        <taxon>Phasianidae</taxon>
        <taxon>Perdicinae</taxon>
        <taxon>Coturnix</taxon>
    </lineage>
</organism>
<name>A0A8C2Y984_COTJA</name>
<keyword evidence="2" id="KW-1185">Reference proteome</keyword>
<dbReference type="Ensembl" id="ENSCJPT00005014505.1">
    <property type="protein sequence ID" value="ENSCJPP00005009744.1"/>
    <property type="gene ID" value="ENSCJPG00005008535.1"/>
</dbReference>
<dbReference type="AlphaFoldDB" id="A0A8C2Y984"/>
<reference evidence="1" key="3">
    <citation type="submission" date="2025-09" db="UniProtKB">
        <authorList>
            <consortium name="Ensembl"/>
        </authorList>
    </citation>
    <scope>IDENTIFICATION</scope>
</reference>
<evidence type="ECO:0000313" key="2">
    <source>
        <dbReference type="Proteomes" id="UP000694412"/>
    </source>
</evidence>
<dbReference type="Proteomes" id="UP000694412">
    <property type="component" value="Chromosome 15"/>
</dbReference>
<sequence length="85" mass="10001">HHLPSALSTRTLPHKMCIYINTHIYTHTHIYTYMYNIHDMDGWMCFVLQMYMCICTYTHTSPGQCLKAAPGLHTQLQLSLCRVLW</sequence>
<evidence type="ECO:0000313" key="1">
    <source>
        <dbReference type="Ensembl" id="ENSCJPP00005009744.1"/>
    </source>
</evidence>